<keyword evidence="1" id="KW-0238">DNA-binding</keyword>
<gene>
    <name evidence="3" type="ORF">J2853_008544</name>
</gene>
<dbReference type="SMART" id="SM00530">
    <property type="entry name" value="HTH_XRE"/>
    <property type="match status" value="1"/>
</dbReference>
<dbReference type="PANTHER" id="PTHR46797">
    <property type="entry name" value="HTH-TYPE TRANSCRIPTIONAL REGULATOR"/>
    <property type="match status" value="1"/>
</dbReference>
<dbReference type="CDD" id="cd02209">
    <property type="entry name" value="cupin_XRE_C"/>
    <property type="match status" value="1"/>
</dbReference>
<accession>A0ABT9QSS7</accession>
<comment type="caution">
    <text evidence="3">The sequence shown here is derived from an EMBL/GenBank/DDBJ whole genome shotgun (WGS) entry which is preliminary data.</text>
</comment>
<dbReference type="PANTHER" id="PTHR46797:SF1">
    <property type="entry name" value="METHYLPHOSPHONATE SYNTHASE"/>
    <property type="match status" value="1"/>
</dbReference>
<name>A0ABT9QSS7_9ACTN</name>
<dbReference type="InterPro" id="IPR050807">
    <property type="entry name" value="TransReg_Diox_bact_type"/>
</dbReference>
<reference evidence="3 4" key="1">
    <citation type="submission" date="2023-07" db="EMBL/GenBank/DDBJ databases">
        <title>Sequencing the genomes of 1000 actinobacteria strains.</title>
        <authorList>
            <person name="Klenk H.-P."/>
        </authorList>
    </citation>
    <scope>NUCLEOTIDE SEQUENCE [LARGE SCALE GENOMIC DNA]</scope>
    <source>
        <strain evidence="3 4">DSM 46740</strain>
    </source>
</reference>
<dbReference type="SUPFAM" id="SSF47413">
    <property type="entry name" value="lambda repressor-like DNA-binding domains"/>
    <property type="match status" value="1"/>
</dbReference>
<keyword evidence="4" id="KW-1185">Reference proteome</keyword>
<feature type="domain" description="HTH cro/C1-type" evidence="2">
    <location>
        <begin position="6"/>
        <end position="61"/>
    </location>
</feature>
<sequence>MTGARIREIRTQRGLTVAQLAEAAGVSTGLISQVERDRTDPSLETLRKIAKVLQLPLFSLFQEEDAKTVSVIRADSRMLVASPVGGITYSRISPGHGRLEMLKGHLPPGGYSAAEPWSHPSEECILVIEGQLVVEVSGVRHQLGVGDSCYFHSSLPHRYLNLTEEPVDFVIAVTPPSY</sequence>
<dbReference type="Gene3D" id="1.10.260.40">
    <property type="entry name" value="lambda repressor-like DNA-binding domains"/>
    <property type="match status" value="1"/>
</dbReference>
<dbReference type="InterPro" id="IPR013096">
    <property type="entry name" value="Cupin_2"/>
</dbReference>
<dbReference type="InterPro" id="IPR014710">
    <property type="entry name" value="RmlC-like_jellyroll"/>
</dbReference>
<proteinExistence type="predicted"/>
<dbReference type="InterPro" id="IPR010982">
    <property type="entry name" value="Lambda_DNA-bd_dom_sf"/>
</dbReference>
<dbReference type="Gene3D" id="2.60.120.10">
    <property type="entry name" value="Jelly Rolls"/>
    <property type="match status" value="1"/>
</dbReference>
<evidence type="ECO:0000313" key="4">
    <source>
        <dbReference type="Proteomes" id="UP001225356"/>
    </source>
</evidence>
<dbReference type="EMBL" id="JAUSQU010000001">
    <property type="protein sequence ID" value="MDP9849333.1"/>
    <property type="molecule type" value="Genomic_DNA"/>
</dbReference>
<dbReference type="SUPFAM" id="SSF51182">
    <property type="entry name" value="RmlC-like cupins"/>
    <property type="match status" value="1"/>
</dbReference>
<dbReference type="PROSITE" id="PS50943">
    <property type="entry name" value="HTH_CROC1"/>
    <property type="match status" value="1"/>
</dbReference>
<protein>
    <submittedName>
        <fullName evidence="3">Transcriptional regulator with XRE-family HTH domain</fullName>
    </submittedName>
</protein>
<dbReference type="Pfam" id="PF01381">
    <property type="entry name" value="HTH_3"/>
    <property type="match status" value="1"/>
</dbReference>
<evidence type="ECO:0000313" key="3">
    <source>
        <dbReference type="EMBL" id="MDP9849333.1"/>
    </source>
</evidence>
<dbReference type="InterPro" id="IPR001387">
    <property type="entry name" value="Cro/C1-type_HTH"/>
</dbReference>
<dbReference type="Pfam" id="PF07883">
    <property type="entry name" value="Cupin_2"/>
    <property type="match status" value="1"/>
</dbReference>
<dbReference type="InterPro" id="IPR011051">
    <property type="entry name" value="RmlC_Cupin_sf"/>
</dbReference>
<evidence type="ECO:0000256" key="1">
    <source>
        <dbReference type="ARBA" id="ARBA00023125"/>
    </source>
</evidence>
<dbReference type="Proteomes" id="UP001225356">
    <property type="component" value="Unassembled WGS sequence"/>
</dbReference>
<dbReference type="RefSeq" id="WP_307567127.1">
    <property type="nucleotide sequence ID" value="NZ_JAUSQU010000001.1"/>
</dbReference>
<organism evidence="3 4">
    <name type="scientific">Streptosporangium lutulentum</name>
    <dbReference type="NCBI Taxonomy" id="1461250"/>
    <lineage>
        <taxon>Bacteria</taxon>
        <taxon>Bacillati</taxon>
        <taxon>Actinomycetota</taxon>
        <taxon>Actinomycetes</taxon>
        <taxon>Streptosporangiales</taxon>
        <taxon>Streptosporangiaceae</taxon>
        <taxon>Streptosporangium</taxon>
    </lineage>
</organism>
<evidence type="ECO:0000259" key="2">
    <source>
        <dbReference type="PROSITE" id="PS50943"/>
    </source>
</evidence>
<dbReference type="CDD" id="cd00093">
    <property type="entry name" value="HTH_XRE"/>
    <property type="match status" value="1"/>
</dbReference>